<keyword evidence="2" id="KW-1185">Reference proteome</keyword>
<dbReference type="EMBL" id="JBHUHR010000027">
    <property type="protein sequence ID" value="MFD2035118.1"/>
    <property type="molecule type" value="Genomic_DNA"/>
</dbReference>
<proteinExistence type="predicted"/>
<organism evidence="1 2">
    <name type="scientific">Belliella marina</name>
    <dbReference type="NCBI Taxonomy" id="1644146"/>
    <lineage>
        <taxon>Bacteria</taxon>
        <taxon>Pseudomonadati</taxon>
        <taxon>Bacteroidota</taxon>
        <taxon>Cytophagia</taxon>
        <taxon>Cytophagales</taxon>
        <taxon>Cyclobacteriaceae</taxon>
        <taxon>Belliella</taxon>
    </lineage>
</organism>
<name>A0ABW4VK63_9BACT</name>
<accession>A0ABW4VK63</accession>
<protein>
    <submittedName>
        <fullName evidence="1">DUF4221 family protein</fullName>
    </submittedName>
</protein>
<dbReference type="Pfam" id="PF13970">
    <property type="entry name" value="DUF4221"/>
    <property type="match status" value="1"/>
</dbReference>
<gene>
    <name evidence="1" type="ORF">ACFSKL_09965</name>
</gene>
<comment type="caution">
    <text evidence="1">The sequence shown here is derived from an EMBL/GenBank/DDBJ whole genome shotgun (WGS) entry which is preliminary data.</text>
</comment>
<dbReference type="Proteomes" id="UP001597361">
    <property type="component" value="Unassembled WGS sequence"/>
</dbReference>
<dbReference type="RefSeq" id="WP_376885854.1">
    <property type="nucleotide sequence ID" value="NZ_JBHUHR010000027.1"/>
</dbReference>
<dbReference type="InterPro" id="IPR025316">
    <property type="entry name" value="DUF4221"/>
</dbReference>
<evidence type="ECO:0000313" key="2">
    <source>
        <dbReference type="Proteomes" id="UP001597361"/>
    </source>
</evidence>
<dbReference type="PROSITE" id="PS51450">
    <property type="entry name" value="LRR"/>
    <property type="match status" value="1"/>
</dbReference>
<sequence>MRYINDKIVLGSNISSSLYVLDLSQNKLEYITIDHQLTNLERTYKLPKEVSDPEESFSLYKKTESEISFGEPVWDATNGHYFRLSHVNHFETSTTGYPSPTKVDTYLNILDKNFKLQAEIPLPSRKSTPGFYFAKDGKFWIFENMDDEMGFVRIKVD</sequence>
<evidence type="ECO:0000313" key="1">
    <source>
        <dbReference type="EMBL" id="MFD2035118.1"/>
    </source>
</evidence>
<reference evidence="2" key="1">
    <citation type="journal article" date="2019" name="Int. J. Syst. Evol. Microbiol.">
        <title>The Global Catalogue of Microorganisms (GCM) 10K type strain sequencing project: providing services to taxonomists for standard genome sequencing and annotation.</title>
        <authorList>
            <consortium name="The Broad Institute Genomics Platform"/>
            <consortium name="The Broad Institute Genome Sequencing Center for Infectious Disease"/>
            <person name="Wu L."/>
            <person name="Ma J."/>
        </authorList>
    </citation>
    <scope>NUCLEOTIDE SEQUENCE [LARGE SCALE GENOMIC DNA]</scope>
    <source>
        <strain evidence="2">CGMCC 1.15180</strain>
    </source>
</reference>
<dbReference type="InterPro" id="IPR001611">
    <property type="entry name" value="Leu-rich_rpt"/>
</dbReference>